<keyword evidence="8 10" id="KW-0411">Iron-sulfur</keyword>
<dbReference type="KEGG" id="ocy:OSSY52_15600"/>
<dbReference type="GO" id="GO:0005829">
    <property type="term" value="C:cytosol"/>
    <property type="evidence" value="ECO:0007669"/>
    <property type="project" value="TreeGrafter"/>
</dbReference>
<evidence type="ECO:0000256" key="3">
    <source>
        <dbReference type="ARBA" id="ARBA00022691"/>
    </source>
</evidence>
<name>A0A7G1GBW1_9BACT</name>
<dbReference type="HAMAP" id="MF_00089">
    <property type="entry name" value="ThiC"/>
    <property type="match status" value="1"/>
</dbReference>
<dbReference type="FunFam" id="3.20.20.540:FF:000001">
    <property type="entry name" value="Phosphomethylpyrimidine synthase"/>
    <property type="match status" value="1"/>
</dbReference>
<feature type="binding site" evidence="10">
    <location>
        <begin position="185"/>
        <end position="187"/>
    </location>
    <ligand>
        <name>substrate</name>
    </ligand>
</feature>
<organism evidence="11 12">
    <name type="scientific">Tepiditoga spiralis</name>
    <dbReference type="NCBI Taxonomy" id="2108365"/>
    <lineage>
        <taxon>Bacteria</taxon>
        <taxon>Thermotogati</taxon>
        <taxon>Thermotogota</taxon>
        <taxon>Thermotogae</taxon>
        <taxon>Petrotogales</taxon>
        <taxon>Petrotogaceae</taxon>
        <taxon>Tepiditoga</taxon>
    </lineage>
</organism>
<dbReference type="UniPathway" id="UPA00060"/>
<evidence type="ECO:0000256" key="9">
    <source>
        <dbReference type="ARBA" id="ARBA00023239"/>
    </source>
</evidence>
<keyword evidence="7 10" id="KW-0408">Iron</keyword>
<evidence type="ECO:0000256" key="7">
    <source>
        <dbReference type="ARBA" id="ARBA00023004"/>
    </source>
</evidence>
<dbReference type="InterPro" id="IPR038521">
    <property type="entry name" value="ThiC/Bza_core_dom"/>
</dbReference>
<dbReference type="SFLD" id="SFLDS00113">
    <property type="entry name" value="Radical_SAM_Phosphomethylpyrim"/>
    <property type="match status" value="1"/>
</dbReference>
<feature type="binding site" evidence="10">
    <location>
        <position position="333"/>
    </location>
    <ligand>
        <name>Zn(2+)</name>
        <dbReference type="ChEBI" id="CHEBI:29105"/>
    </ligand>
</feature>
<dbReference type="InParanoid" id="A0A7G1GBW1"/>
<dbReference type="Gene3D" id="3.20.20.540">
    <property type="entry name" value="Radical SAM ThiC family, central domain"/>
    <property type="match status" value="1"/>
</dbReference>
<feature type="binding site" evidence="10">
    <location>
        <position position="408"/>
    </location>
    <ligand>
        <name>[4Fe-4S] cluster</name>
        <dbReference type="ChEBI" id="CHEBI:49883"/>
        <note>4Fe-4S-S-AdoMet</note>
    </ligand>
</feature>
<dbReference type="GO" id="GO:0009229">
    <property type="term" value="P:thiamine diphosphate biosynthetic process"/>
    <property type="evidence" value="ECO:0007669"/>
    <property type="project" value="UniProtKB-UniRule"/>
</dbReference>
<dbReference type="GO" id="GO:0009228">
    <property type="term" value="P:thiamine biosynthetic process"/>
    <property type="evidence" value="ECO:0007669"/>
    <property type="project" value="UniProtKB-UniRule"/>
</dbReference>
<feature type="binding site" evidence="10">
    <location>
        <begin position="226"/>
        <end position="229"/>
    </location>
    <ligand>
        <name>substrate</name>
    </ligand>
</feature>
<dbReference type="SFLD" id="SFLDG01114">
    <property type="entry name" value="phosphomethylpyrimidine_syntha"/>
    <property type="match status" value="1"/>
</dbReference>
<dbReference type="RefSeq" id="WP_190613939.1">
    <property type="nucleotide sequence ID" value="NZ_AP018712.1"/>
</dbReference>
<evidence type="ECO:0000256" key="4">
    <source>
        <dbReference type="ARBA" id="ARBA00022723"/>
    </source>
</evidence>
<feature type="binding site" evidence="10">
    <location>
        <position position="124"/>
    </location>
    <ligand>
        <name>substrate</name>
    </ligand>
</feature>
<evidence type="ECO:0000256" key="2">
    <source>
        <dbReference type="ARBA" id="ARBA00022485"/>
    </source>
</evidence>
<feature type="binding site" evidence="10">
    <location>
        <position position="411"/>
    </location>
    <ligand>
        <name>[4Fe-4S] cluster</name>
        <dbReference type="ChEBI" id="CHEBI:49883"/>
        <note>4Fe-4S-S-AdoMet</note>
    </ligand>
</feature>
<comment type="cofactor">
    <cofactor evidence="10">
        <name>[4Fe-4S] cluster</name>
        <dbReference type="ChEBI" id="CHEBI:49883"/>
    </cofactor>
    <text evidence="10">Binds 1 [4Fe-4S] cluster per subunit. The cluster is coordinated with 3 cysteines and an exchangeable S-adenosyl-L-methionine.</text>
</comment>
<comment type="function">
    <text evidence="1 10">Catalyzes the synthesis of the hydroxymethylpyrimidine phosphate (HMP-P) moiety of thiamine from aminoimidazole ribotide (AIR) in a radical S-adenosyl-L-methionine (SAM)-dependent reaction.</text>
</comment>
<accession>A0A7G1GBW1</accession>
<keyword evidence="12" id="KW-1185">Reference proteome</keyword>
<feature type="binding site" evidence="10">
    <location>
        <position position="95"/>
    </location>
    <ligand>
        <name>substrate</name>
    </ligand>
</feature>
<comment type="similarity">
    <text evidence="10">Belongs to the ThiC family.</text>
</comment>
<dbReference type="EMBL" id="AP018712">
    <property type="protein sequence ID" value="BBE31419.1"/>
    <property type="molecule type" value="Genomic_DNA"/>
</dbReference>
<keyword evidence="3 10" id="KW-0949">S-adenosyl-L-methionine</keyword>
<feature type="binding site" evidence="10">
    <location>
        <position position="415"/>
    </location>
    <ligand>
        <name>[4Fe-4S] cluster</name>
        <dbReference type="ChEBI" id="CHEBI:49883"/>
        <note>4Fe-4S-S-AdoMet</note>
    </ligand>
</feature>
<dbReference type="PANTHER" id="PTHR30557:SF1">
    <property type="entry name" value="PHOSPHOMETHYLPYRIMIDINE SYNTHASE, CHLOROPLASTIC"/>
    <property type="match status" value="1"/>
</dbReference>
<dbReference type="InterPro" id="IPR037509">
    <property type="entry name" value="ThiC"/>
</dbReference>
<dbReference type="Proteomes" id="UP000516361">
    <property type="component" value="Chromosome"/>
</dbReference>
<evidence type="ECO:0000256" key="10">
    <source>
        <dbReference type="HAMAP-Rule" id="MF_00089"/>
    </source>
</evidence>
<keyword evidence="6 10" id="KW-0784">Thiamine biosynthesis</keyword>
<dbReference type="NCBIfam" id="NF009895">
    <property type="entry name" value="PRK13352.1"/>
    <property type="match status" value="1"/>
</dbReference>
<comment type="pathway">
    <text evidence="10">Cofactor biosynthesis; thiamine diphosphate biosynthesis.</text>
</comment>
<dbReference type="GO" id="GO:0070284">
    <property type="term" value="F:phosphomethylpyrimidine synthase activity"/>
    <property type="evidence" value="ECO:0007669"/>
    <property type="project" value="UniProtKB-EC"/>
</dbReference>
<dbReference type="GO" id="GO:0008270">
    <property type="term" value="F:zinc ion binding"/>
    <property type="evidence" value="ECO:0007669"/>
    <property type="project" value="UniProtKB-UniRule"/>
</dbReference>
<protein>
    <recommendedName>
        <fullName evidence="10">Phosphomethylpyrimidine synthase</fullName>
        <ecNumber evidence="10">4.1.99.17</ecNumber>
    </recommendedName>
    <alternativeName>
        <fullName evidence="10">Hydroxymethylpyrimidine phosphate synthase</fullName>
        <shortName evidence="10">HMP-P synthase</shortName>
        <shortName evidence="10">HMP-phosphate synthase</shortName>
        <shortName evidence="10">HMPP synthase</shortName>
    </alternativeName>
    <alternativeName>
        <fullName evidence="10">Thiamine biosynthesis protein ThiC</fullName>
    </alternativeName>
</protein>
<feature type="binding site" evidence="10">
    <location>
        <position position="292"/>
    </location>
    <ligand>
        <name>substrate</name>
    </ligand>
</feature>
<proteinExistence type="inferred from homology"/>
<keyword evidence="2 10" id="KW-0004">4Fe-4S</keyword>
<evidence type="ECO:0000256" key="1">
    <source>
        <dbReference type="ARBA" id="ARBA00003175"/>
    </source>
</evidence>
<sequence length="435" mass="48963">MTQYEQAIKGEITSEMIKAAIYEKCDPELIRKRIANGTAVLPKNKKHDIKMHRVVGKGFFTKVNINIGTSQGYMNIEEELKKLKISEKYGADSIMDLSTWGNLKEIRRRIIQNSNIMVGTVPVYDAASKAFQNNKKVIDFEVNDFMQMVKDHAEEGVDFMTIHAGITKTTIEKLKRTNRIAKIVSRGGSIIAGWMLKNSKENPFYEHFDEVLKICKEYDVTISLGDGLRPGSLHDATDDLQIDELLRLGELVDKCRNYGVQVMVEGPGHVPLDEIETNMIIQKKLCKNAPFYVLGPIVTDIAPGYDHITSAIGGALAASKGADFLCAVTPAEHLRLPTIEDIKEGLIATKIAAHSADIVKNKKVMEFDNQMSIARSKFDWERQFEYALDPDKAKEFYNERKAEDKKMCSMCGPLCAMKITEDYLNEGNVEKLLIE</sequence>
<dbReference type="Gene3D" id="6.10.250.620">
    <property type="match status" value="1"/>
</dbReference>
<dbReference type="GO" id="GO:0051539">
    <property type="term" value="F:4 iron, 4 sulfur cluster binding"/>
    <property type="evidence" value="ECO:0007669"/>
    <property type="project" value="UniProtKB-KW"/>
</dbReference>
<comment type="catalytic activity">
    <reaction evidence="10">
        <text>5-amino-1-(5-phospho-beta-D-ribosyl)imidazole + S-adenosyl-L-methionine = 4-amino-2-methyl-5-(phosphooxymethyl)pyrimidine + CO + 5'-deoxyadenosine + formate + L-methionine + 3 H(+)</text>
        <dbReference type="Rhea" id="RHEA:24840"/>
        <dbReference type="ChEBI" id="CHEBI:15378"/>
        <dbReference type="ChEBI" id="CHEBI:15740"/>
        <dbReference type="ChEBI" id="CHEBI:17245"/>
        <dbReference type="ChEBI" id="CHEBI:17319"/>
        <dbReference type="ChEBI" id="CHEBI:57844"/>
        <dbReference type="ChEBI" id="CHEBI:58354"/>
        <dbReference type="ChEBI" id="CHEBI:59789"/>
        <dbReference type="ChEBI" id="CHEBI:137981"/>
        <dbReference type="EC" id="4.1.99.17"/>
    </reaction>
</comment>
<dbReference type="NCBIfam" id="TIGR00190">
    <property type="entry name" value="thiC"/>
    <property type="match status" value="1"/>
</dbReference>
<gene>
    <name evidence="10 11" type="primary">thiC</name>
    <name evidence="11" type="ORF">OSSY52_15600</name>
</gene>
<reference evidence="11 12" key="1">
    <citation type="submission" date="2018-06" db="EMBL/GenBank/DDBJ databases">
        <title>Genome sequencing of Oceanotoga sp. sy52.</title>
        <authorList>
            <person name="Mori K."/>
        </authorList>
    </citation>
    <scope>NUCLEOTIDE SEQUENCE [LARGE SCALE GENOMIC DNA]</scope>
    <source>
        <strain evidence="12">sy52</strain>
    </source>
</reference>
<dbReference type="AlphaFoldDB" id="A0A7G1GBW1"/>
<evidence type="ECO:0000313" key="12">
    <source>
        <dbReference type="Proteomes" id="UP000516361"/>
    </source>
</evidence>
<dbReference type="InterPro" id="IPR002817">
    <property type="entry name" value="ThiC/BzaA/B"/>
</dbReference>
<feature type="binding site" evidence="10">
    <location>
        <position position="265"/>
    </location>
    <ligand>
        <name>substrate</name>
    </ligand>
</feature>
<feature type="binding site" evidence="10">
    <location>
        <position position="163"/>
    </location>
    <ligand>
        <name>substrate</name>
    </ligand>
</feature>
<feature type="binding site" evidence="10">
    <location>
        <position position="66"/>
    </location>
    <ligand>
        <name>substrate</name>
    </ligand>
</feature>
<evidence type="ECO:0000256" key="5">
    <source>
        <dbReference type="ARBA" id="ARBA00022833"/>
    </source>
</evidence>
<dbReference type="FunCoup" id="A0A7G1GBW1">
    <property type="interactions" value="315"/>
</dbReference>
<keyword evidence="5 10" id="KW-0862">Zinc</keyword>
<feature type="binding site" evidence="10">
    <location>
        <position position="269"/>
    </location>
    <ligand>
        <name>Zn(2+)</name>
        <dbReference type="ChEBI" id="CHEBI:29105"/>
    </ligand>
</feature>
<keyword evidence="4 10" id="KW-0479">Metal-binding</keyword>
<dbReference type="SFLD" id="SFLDF00407">
    <property type="entry name" value="phosphomethylpyrimidine_syntha"/>
    <property type="match status" value="1"/>
</dbReference>
<dbReference type="Pfam" id="PF01964">
    <property type="entry name" value="ThiC_Rad_SAM"/>
    <property type="match status" value="1"/>
</dbReference>
<dbReference type="EC" id="4.1.99.17" evidence="10"/>
<dbReference type="PANTHER" id="PTHR30557">
    <property type="entry name" value="THIAMINE BIOSYNTHESIS PROTEIN THIC"/>
    <property type="match status" value="1"/>
</dbReference>
<evidence type="ECO:0000256" key="6">
    <source>
        <dbReference type="ARBA" id="ARBA00022977"/>
    </source>
</evidence>
<evidence type="ECO:0000256" key="8">
    <source>
        <dbReference type="ARBA" id="ARBA00023014"/>
    </source>
</evidence>
<keyword evidence="9 10" id="KW-0456">Lyase</keyword>
<evidence type="ECO:0000313" key="11">
    <source>
        <dbReference type="EMBL" id="BBE31419.1"/>
    </source>
</evidence>